<sequence>MAGEGIGAIESKGMSEREVDLPKRINLQKQVEPAKLVNLTKKVQDDKSQHSPARELSVVPHDVAMRPPETQRSHNDTAEHAVVVEIDGVDSQPLGVRRRRTQEMAERRQYAEDIYRRRNAIGEQARRSIPEAERRVLDQYRILYYAKNGHPRPNFRVEQIRYGPPPLGTLVAAAVSIAAALWIWTTCDTGWLIAFRIVAALPLAAFAIARVIHGASIYRAQFCYAKLLRKHGDRTPTAVQTWLDLVESEQSAR</sequence>
<dbReference type="AlphaFoldDB" id="A0A848KWY9"/>
<dbReference type="RefSeq" id="WP_170195655.1">
    <property type="nucleotide sequence ID" value="NZ_JABBNB010000020.1"/>
</dbReference>
<keyword evidence="1" id="KW-0472">Membrane</keyword>
<protein>
    <submittedName>
        <fullName evidence="2">Uncharacterized protein</fullName>
    </submittedName>
</protein>
<comment type="caution">
    <text evidence="2">The sequence shown here is derived from an EMBL/GenBank/DDBJ whole genome shotgun (WGS) entry which is preliminary data.</text>
</comment>
<name>A0A848KWY9_9ACTN</name>
<keyword evidence="1" id="KW-1133">Transmembrane helix</keyword>
<proteinExistence type="predicted"/>
<reference evidence="2 3" key="1">
    <citation type="submission" date="2020-04" db="EMBL/GenBank/DDBJ databases">
        <title>Gordonia sp. nov. TBRC 11910.</title>
        <authorList>
            <person name="Suriyachadkun C."/>
        </authorList>
    </citation>
    <scope>NUCLEOTIDE SEQUENCE [LARGE SCALE GENOMIC DNA]</scope>
    <source>
        <strain evidence="2 3">TBRC 11910</strain>
    </source>
</reference>
<dbReference type="EMBL" id="JABBNB010000020">
    <property type="protein sequence ID" value="NMO03156.1"/>
    <property type="molecule type" value="Genomic_DNA"/>
</dbReference>
<feature type="transmembrane region" description="Helical" evidence="1">
    <location>
        <begin position="191"/>
        <end position="212"/>
    </location>
</feature>
<feature type="transmembrane region" description="Helical" evidence="1">
    <location>
        <begin position="166"/>
        <end position="185"/>
    </location>
</feature>
<evidence type="ECO:0000256" key="1">
    <source>
        <dbReference type="SAM" id="Phobius"/>
    </source>
</evidence>
<keyword evidence="3" id="KW-1185">Reference proteome</keyword>
<organism evidence="2 3">
    <name type="scientific">Gordonia asplenii</name>
    <dbReference type="NCBI Taxonomy" id="2725283"/>
    <lineage>
        <taxon>Bacteria</taxon>
        <taxon>Bacillati</taxon>
        <taxon>Actinomycetota</taxon>
        <taxon>Actinomycetes</taxon>
        <taxon>Mycobacteriales</taxon>
        <taxon>Gordoniaceae</taxon>
        <taxon>Gordonia</taxon>
    </lineage>
</organism>
<evidence type="ECO:0000313" key="2">
    <source>
        <dbReference type="EMBL" id="NMO03156.1"/>
    </source>
</evidence>
<accession>A0A848KWY9</accession>
<dbReference type="Proteomes" id="UP000550729">
    <property type="component" value="Unassembled WGS sequence"/>
</dbReference>
<gene>
    <name evidence="2" type="ORF">HH308_18240</name>
</gene>
<keyword evidence="1" id="KW-0812">Transmembrane</keyword>
<evidence type="ECO:0000313" key="3">
    <source>
        <dbReference type="Proteomes" id="UP000550729"/>
    </source>
</evidence>